<evidence type="ECO:0000313" key="3">
    <source>
        <dbReference type="EMBL" id="GJS66456.1"/>
    </source>
</evidence>
<comment type="caution">
    <text evidence="3">The sequence shown here is derived from an EMBL/GenBank/DDBJ whole genome shotgun (WGS) entry which is preliminary data.</text>
</comment>
<dbReference type="Proteomes" id="UP001151760">
    <property type="component" value="Unassembled WGS sequence"/>
</dbReference>
<feature type="compositionally biased region" description="Low complexity" evidence="1">
    <location>
        <begin position="41"/>
        <end position="53"/>
    </location>
</feature>
<feature type="domain" description="Reverse transcriptase Ty1/copia-type" evidence="2">
    <location>
        <begin position="179"/>
        <end position="306"/>
    </location>
</feature>
<dbReference type="EMBL" id="BQNB010009649">
    <property type="protein sequence ID" value="GJS66456.1"/>
    <property type="molecule type" value="Genomic_DNA"/>
</dbReference>
<organism evidence="3 4">
    <name type="scientific">Tanacetum coccineum</name>
    <dbReference type="NCBI Taxonomy" id="301880"/>
    <lineage>
        <taxon>Eukaryota</taxon>
        <taxon>Viridiplantae</taxon>
        <taxon>Streptophyta</taxon>
        <taxon>Embryophyta</taxon>
        <taxon>Tracheophyta</taxon>
        <taxon>Spermatophyta</taxon>
        <taxon>Magnoliopsida</taxon>
        <taxon>eudicotyledons</taxon>
        <taxon>Gunneridae</taxon>
        <taxon>Pentapetalae</taxon>
        <taxon>asterids</taxon>
        <taxon>campanulids</taxon>
        <taxon>Asterales</taxon>
        <taxon>Asteraceae</taxon>
        <taxon>Asteroideae</taxon>
        <taxon>Anthemideae</taxon>
        <taxon>Anthemidinae</taxon>
        <taxon>Tanacetum</taxon>
    </lineage>
</organism>
<proteinExistence type="predicted"/>
<accession>A0ABQ4XN30</accession>
<protein>
    <submittedName>
        <fullName evidence="3">Retrovirus-related pol polyprotein from transposon TNT 1-94</fullName>
    </submittedName>
</protein>
<dbReference type="InterPro" id="IPR013103">
    <property type="entry name" value="RVT_2"/>
</dbReference>
<name>A0ABQ4XN30_9ASTR</name>
<evidence type="ECO:0000313" key="4">
    <source>
        <dbReference type="Proteomes" id="UP001151760"/>
    </source>
</evidence>
<feature type="compositionally biased region" description="Polar residues" evidence="1">
    <location>
        <begin position="26"/>
        <end position="37"/>
    </location>
</feature>
<keyword evidence="4" id="KW-1185">Reference proteome</keyword>
<gene>
    <name evidence="3" type="ORF">Tco_0681020</name>
</gene>
<reference evidence="3" key="2">
    <citation type="submission" date="2022-01" db="EMBL/GenBank/DDBJ databases">
        <authorList>
            <person name="Yamashiro T."/>
            <person name="Shiraishi A."/>
            <person name="Satake H."/>
            <person name="Nakayama K."/>
        </authorList>
    </citation>
    <scope>NUCLEOTIDE SEQUENCE</scope>
</reference>
<sequence length="307" mass="35005">MFDEYFNPPPSVDFLVPAVAAEETVDSTSSPLSNTIDQDAPSTSQTPQETQSQAIPNVEENSHDIEVAHIDNDPYFGVLITEPSYEESSSRDVIPTNVHSVNQPPENLKKWTKDLSLDNVIGNPSRPISTRHQLQNKALFCYFDAFLTSVEPKNYKEALKEASWIEAMQEELNEFERLKVWEFVPRLDRVMIITLKWIYKVKLDELGGVLKNKARLVARGYCQEEGIDFEESFASIARLEAIRIFIAYAAHKNMTVYQMDVKIAFLNGILREEVYVSQPDGFIDQDNPNHVYKLKKALYGLKQAPRA</sequence>
<evidence type="ECO:0000256" key="1">
    <source>
        <dbReference type="SAM" id="MobiDB-lite"/>
    </source>
</evidence>
<evidence type="ECO:0000259" key="2">
    <source>
        <dbReference type="Pfam" id="PF07727"/>
    </source>
</evidence>
<feature type="region of interest" description="Disordered" evidence="1">
    <location>
        <begin position="24"/>
        <end position="55"/>
    </location>
</feature>
<reference evidence="3" key="1">
    <citation type="journal article" date="2022" name="Int. J. Mol. Sci.">
        <title>Draft Genome of Tanacetum Coccineum: Genomic Comparison of Closely Related Tanacetum-Family Plants.</title>
        <authorList>
            <person name="Yamashiro T."/>
            <person name="Shiraishi A."/>
            <person name="Nakayama K."/>
            <person name="Satake H."/>
        </authorList>
    </citation>
    <scope>NUCLEOTIDE SEQUENCE</scope>
</reference>
<dbReference type="Pfam" id="PF07727">
    <property type="entry name" value="RVT_2"/>
    <property type="match status" value="1"/>
</dbReference>